<organism evidence="1 2">
    <name type="scientific">Gloeocapsopsis dulcis AAB1 = 1H9</name>
    <dbReference type="NCBI Taxonomy" id="1433147"/>
    <lineage>
        <taxon>Bacteria</taxon>
        <taxon>Bacillati</taxon>
        <taxon>Cyanobacteriota</taxon>
        <taxon>Cyanophyceae</taxon>
        <taxon>Oscillatoriophycideae</taxon>
        <taxon>Chroococcales</taxon>
        <taxon>Chroococcaceae</taxon>
        <taxon>Gloeocapsopsis</taxon>
        <taxon>Gloeocapsopsis dulcis</taxon>
    </lineage>
</organism>
<evidence type="ECO:0000313" key="1">
    <source>
        <dbReference type="EMBL" id="MUL34949.1"/>
    </source>
</evidence>
<evidence type="ECO:0000313" key="2">
    <source>
        <dbReference type="Proteomes" id="UP000441797"/>
    </source>
</evidence>
<sequence>MPGLLFHVGASAICPHAGQISTISSNTRVLVSGQPVATLADTYLIAGCPFTIPGPKPQPCVKAQWLVPAMRVFINGQPAILQTSTGICQSLEQIPQGPPTIVGSQPRVSGM</sequence>
<reference evidence="1 2" key="1">
    <citation type="journal article" date="2019" name="Front. Microbiol.">
        <title>Genomic Features for Desiccation Tolerance and Sugar Biosynthesis in the Extremophile Gloeocapsopsis sp. UTEX B3054.</title>
        <authorList>
            <person name="Urrejola C."/>
            <person name="Alcorta J."/>
            <person name="Salas L."/>
            <person name="Vasquez M."/>
            <person name="Polz M.F."/>
            <person name="Vicuna R."/>
            <person name="Diez B."/>
        </authorList>
    </citation>
    <scope>NUCLEOTIDE SEQUENCE [LARGE SCALE GENOMIC DNA]</scope>
    <source>
        <strain evidence="1 2">1H9</strain>
    </source>
</reference>
<keyword evidence="2" id="KW-1185">Reference proteome</keyword>
<name>A0A6N8FPG6_9CHRO</name>
<gene>
    <name evidence="1" type="ORF">BWI75_00855</name>
</gene>
<dbReference type="Gene3D" id="2.60.200.60">
    <property type="match status" value="1"/>
</dbReference>
<proteinExistence type="predicted"/>
<dbReference type="AlphaFoldDB" id="A0A6N8FPG6"/>
<dbReference type="EMBL" id="NAPY01000001">
    <property type="protein sequence ID" value="MUL34949.1"/>
    <property type="molecule type" value="Genomic_DNA"/>
</dbReference>
<evidence type="ECO:0008006" key="3">
    <source>
        <dbReference type="Google" id="ProtNLM"/>
    </source>
</evidence>
<dbReference type="RefSeq" id="WP_105220234.1">
    <property type="nucleotide sequence ID" value="NZ_CAWNSU010000059.1"/>
</dbReference>
<accession>A0A6N8FPG6</accession>
<comment type="caution">
    <text evidence="1">The sequence shown here is derived from an EMBL/GenBank/DDBJ whole genome shotgun (WGS) entry which is preliminary data.</text>
</comment>
<dbReference type="Proteomes" id="UP000441797">
    <property type="component" value="Unassembled WGS sequence"/>
</dbReference>
<dbReference type="OrthoDB" id="675629at2"/>
<protein>
    <recommendedName>
        <fullName evidence="3">DUF4280 domain-containing protein</fullName>
    </recommendedName>
</protein>